<dbReference type="InterPro" id="IPR032436">
    <property type="entry name" value="URB1_C"/>
</dbReference>
<dbReference type="GO" id="GO:0000463">
    <property type="term" value="P:maturation of LSU-rRNA from tricistronic rRNA transcript (SSU-rRNA, 5.8S rRNA, LSU-rRNA)"/>
    <property type="evidence" value="ECO:0007669"/>
    <property type="project" value="TreeGrafter"/>
</dbReference>
<feature type="compositionally biased region" description="Basic and acidic residues" evidence="1">
    <location>
        <begin position="1"/>
        <end position="15"/>
    </location>
</feature>
<proteinExistence type="predicted"/>
<accession>A0A6A6GRE3</accession>
<evidence type="ECO:0000259" key="3">
    <source>
        <dbReference type="Pfam" id="PF16201"/>
    </source>
</evidence>
<name>A0A6A6GRE3_9PEZI</name>
<dbReference type="InterPro" id="IPR021714">
    <property type="entry name" value="URB1_N"/>
</dbReference>
<feature type="domain" description="URB1 C-terminal" evidence="3">
    <location>
        <begin position="861"/>
        <end position="1055"/>
    </location>
</feature>
<evidence type="ECO:0000313" key="6">
    <source>
        <dbReference type="Proteomes" id="UP000799538"/>
    </source>
</evidence>
<dbReference type="SUPFAM" id="SSF48371">
    <property type="entry name" value="ARM repeat"/>
    <property type="match status" value="1"/>
</dbReference>
<dbReference type="GO" id="GO:0000466">
    <property type="term" value="P:maturation of 5.8S rRNA from tricistronic rRNA transcript (SSU-rRNA, 5.8S rRNA, LSU-rRNA)"/>
    <property type="evidence" value="ECO:0007669"/>
    <property type="project" value="TreeGrafter"/>
</dbReference>
<dbReference type="EMBL" id="ML992501">
    <property type="protein sequence ID" value="KAF2228070.1"/>
    <property type="molecule type" value="Genomic_DNA"/>
</dbReference>
<dbReference type="GO" id="GO:0005730">
    <property type="term" value="C:nucleolus"/>
    <property type="evidence" value="ECO:0007669"/>
    <property type="project" value="TreeGrafter"/>
</dbReference>
<dbReference type="Pfam" id="PF16201">
    <property type="entry name" value="NopRA1"/>
    <property type="match status" value="1"/>
</dbReference>
<dbReference type="Pfam" id="PF26140">
    <property type="entry name" value="HEAT_URB1"/>
    <property type="match status" value="1"/>
</dbReference>
<feature type="domain" description="URB1 central HEAT repeat" evidence="4">
    <location>
        <begin position="608"/>
        <end position="788"/>
    </location>
</feature>
<dbReference type="Proteomes" id="UP000799538">
    <property type="component" value="Unassembled WGS sequence"/>
</dbReference>
<evidence type="ECO:0000313" key="5">
    <source>
        <dbReference type="EMBL" id="KAF2228070.1"/>
    </source>
</evidence>
<evidence type="ECO:0000256" key="1">
    <source>
        <dbReference type="SAM" id="MobiDB-lite"/>
    </source>
</evidence>
<dbReference type="OrthoDB" id="72892at2759"/>
<dbReference type="Pfam" id="PF11707">
    <property type="entry name" value="Npa1"/>
    <property type="match status" value="1"/>
</dbReference>
<evidence type="ECO:0000259" key="2">
    <source>
        <dbReference type="Pfam" id="PF11707"/>
    </source>
</evidence>
<sequence>MGGKRTREVGEEKPRKAPKRHEKIEEILPVPIESARQLRTLLHFRQDDDYALRIGQASLKAFLESIANVKADADPDRANKLAILKDFTGHEQFDLHQTWSFAAQTDNERLVIAVTSNLALLLRTLSGLLDFRDQGLALAKSLLQREQLKLFSRGLSSESHKEALISPCLRMLIEIVSFDGGVLAGQVFRFQDFTFNSKFLDRNLRLYRSGGDEDRRKPSVRSNTVRYILSHLKCLSVDDRISMLSIRTVFRNLFENIRHDPPELVQEIVKVIEVSVLIQQDVPRKLKSSMLSERALISLVDASRSLPEGSSVDAAIRSFLLKVCTDSDLGVHLPSSWYPPSKDNNAGDIDRPHSGSDSADIRNIILSKFLPYLRAHSDLQERALLLSTFEATPELVADYLRQTAVKLSLQPKLTNTWLGYASLMYAIVQLPVPDFFGLSSYRGFPPEMDVILENIVPAPLTVDVLTRCLNQNSTLITFFSLRLLVVALQKASEIHGKLKAAASEFSSYENTLASFEYAVAKRLPVFKDVAATYREVVKYDDQRMSQEAAAHALSLYQHVMPEAVVEEVDVAGPLAAVLEALQKSDLSVDDRALVELQLAHLLKLAKSSSNMLWWQRQGKMVFSPFVTIVKILVESPTSANSGTVVDLMSTISAEDGVLQSSTELSAMDALLASLEPNKHWKPNLEVWRFLDDCVGRLYKKPIKYLDDLDNVTSTDGTTGRDSTSSLLALVLIEQVPFASRLTESDRDIVLNWSARFAKALEKIGEDERVVSALSKQIKAQKFNSSKAKLRDLQSRPDSASNINGTATGTLNGDKVQAMNAQSDKGLHVVFDPPPQESDKHPSLTRYKRHDVEEVVQGEVLDSLILCLCSEYPEIRRQGIIAVQDIMEHLQASNLEFKDQLWLLLGDLIETAAFGSEERPLSYLAGSFATASRKIILDPASFMFPLVNRYLLKDPYWEVRKLPDYFLRKTLLEPPGEDDKFWLQIEWILTFMVDGVRKTEDALIFRHRNVLERILALVHSPNVTVKAVTLILQLVHRLCIVGGSTTLITNAGIDAWISSLARMPRAVSSETRKELEAVVEQNADVNRVAQWRGTVGTSKAAESKRTD</sequence>
<dbReference type="InterPro" id="IPR059018">
    <property type="entry name" value="HEAT_URB1"/>
</dbReference>
<dbReference type="InterPro" id="IPR039844">
    <property type="entry name" value="URB1"/>
</dbReference>
<keyword evidence="6" id="KW-1185">Reference proteome</keyword>
<feature type="region of interest" description="Disordered" evidence="1">
    <location>
        <begin position="1"/>
        <end position="22"/>
    </location>
</feature>
<dbReference type="PANTHER" id="PTHR13500:SF0">
    <property type="entry name" value="NUCLEOLAR PRE-RIBOSOMAL-ASSOCIATED PROTEIN 1"/>
    <property type="match status" value="1"/>
</dbReference>
<dbReference type="AlphaFoldDB" id="A0A6A6GRE3"/>
<protein>
    <submittedName>
        <fullName evidence="5">Ribosome 60S biogenesis N-terminal-domain-containing protein</fullName>
    </submittedName>
</protein>
<dbReference type="PANTHER" id="PTHR13500">
    <property type="entry name" value="NUCLEOLAR PRERIBOSOMAL-ASSOCIATED PROTEIN 1"/>
    <property type="match status" value="1"/>
</dbReference>
<gene>
    <name evidence="5" type="ORF">BDZ85DRAFT_255362</name>
</gene>
<reference evidence="6" key="1">
    <citation type="journal article" date="2020" name="Stud. Mycol.">
        <title>101 Dothideomycetes genomes: A test case for predicting lifestyles and emergence of pathogens.</title>
        <authorList>
            <person name="Haridas S."/>
            <person name="Albert R."/>
            <person name="Binder M."/>
            <person name="Bloem J."/>
            <person name="LaButti K."/>
            <person name="Salamov A."/>
            <person name="Andreopoulos B."/>
            <person name="Baker S."/>
            <person name="Barry K."/>
            <person name="Bills G."/>
            <person name="Bluhm B."/>
            <person name="Cannon C."/>
            <person name="Castanera R."/>
            <person name="Culley D."/>
            <person name="Daum C."/>
            <person name="Ezra D."/>
            <person name="Gonzalez J."/>
            <person name="Henrissat B."/>
            <person name="Kuo A."/>
            <person name="Liang C."/>
            <person name="Lipzen A."/>
            <person name="Lutzoni F."/>
            <person name="Magnuson J."/>
            <person name="Mondo S."/>
            <person name="Nolan M."/>
            <person name="Ohm R."/>
            <person name="Pangilinan J."/>
            <person name="Park H.-J."/>
            <person name="Ramirez L."/>
            <person name="Alfaro M."/>
            <person name="Sun H."/>
            <person name="Tritt A."/>
            <person name="Yoshinaga Y."/>
            <person name="Zwiers L.-H."/>
            <person name="Turgeon B."/>
            <person name="Goodwin S."/>
            <person name="Spatafora J."/>
            <person name="Crous P."/>
            <person name="Grigoriev I."/>
        </authorList>
    </citation>
    <scope>NUCLEOTIDE SEQUENCE [LARGE SCALE GENOMIC DNA]</scope>
    <source>
        <strain evidence="6">CECT 20119</strain>
    </source>
</reference>
<feature type="domain" description="URB1 N-terminal" evidence="2">
    <location>
        <begin position="94"/>
        <end position="420"/>
    </location>
</feature>
<organism evidence="5 6">
    <name type="scientific">Elsinoe ampelina</name>
    <dbReference type="NCBI Taxonomy" id="302913"/>
    <lineage>
        <taxon>Eukaryota</taxon>
        <taxon>Fungi</taxon>
        <taxon>Dikarya</taxon>
        <taxon>Ascomycota</taxon>
        <taxon>Pezizomycotina</taxon>
        <taxon>Dothideomycetes</taxon>
        <taxon>Dothideomycetidae</taxon>
        <taxon>Myriangiales</taxon>
        <taxon>Elsinoaceae</taxon>
        <taxon>Elsinoe</taxon>
    </lineage>
</organism>
<evidence type="ECO:0000259" key="4">
    <source>
        <dbReference type="Pfam" id="PF26140"/>
    </source>
</evidence>
<dbReference type="InterPro" id="IPR016024">
    <property type="entry name" value="ARM-type_fold"/>
</dbReference>